<proteinExistence type="predicted"/>
<dbReference type="Proteomes" id="UP000887013">
    <property type="component" value="Unassembled WGS sequence"/>
</dbReference>
<reference evidence="2" key="1">
    <citation type="submission" date="2020-08" db="EMBL/GenBank/DDBJ databases">
        <title>Multicomponent nature underlies the extraordinary mechanical properties of spider dragline silk.</title>
        <authorList>
            <person name="Kono N."/>
            <person name="Nakamura H."/>
            <person name="Mori M."/>
            <person name="Yoshida Y."/>
            <person name="Ohtoshi R."/>
            <person name="Malay A.D."/>
            <person name="Moran D.A.P."/>
            <person name="Tomita M."/>
            <person name="Numata K."/>
            <person name="Arakawa K."/>
        </authorList>
    </citation>
    <scope>NUCLEOTIDE SEQUENCE</scope>
</reference>
<organism evidence="2 3">
    <name type="scientific">Nephila pilipes</name>
    <name type="common">Giant wood spider</name>
    <name type="synonym">Nephila maculata</name>
    <dbReference type="NCBI Taxonomy" id="299642"/>
    <lineage>
        <taxon>Eukaryota</taxon>
        <taxon>Metazoa</taxon>
        <taxon>Ecdysozoa</taxon>
        <taxon>Arthropoda</taxon>
        <taxon>Chelicerata</taxon>
        <taxon>Arachnida</taxon>
        <taxon>Araneae</taxon>
        <taxon>Araneomorphae</taxon>
        <taxon>Entelegynae</taxon>
        <taxon>Araneoidea</taxon>
        <taxon>Nephilidae</taxon>
        <taxon>Nephila</taxon>
    </lineage>
</organism>
<dbReference type="EMBL" id="BMAW01039976">
    <property type="protein sequence ID" value="GFU57906.1"/>
    <property type="molecule type" value="Genomic_DNA"/>
</dbReference>
<dbReference type="AlphaFoldDB" id="A0A8X6R3I6"/>
<keyword evidence="1" id="KW-0732">Signal</keyword>
<gene>
    <name evidence="2" type="ORF">NPIL_627152</name>
</gene>
<evidence type="ECO:0000313" key="2">
    <source>
        <dbReference type="EMBL" id="GFU57906.1"/>
    </source>
</evidence>
<keyword evidence="3" id="KW-1185">Reference proteome</keyword>
<feature type="chain" id="PRO_5036487525" evidence="1">
    <location>
        <begin position="23"/>
        <end position="82"/>
    </location>
</feature>
<protein>
    <submittedName>
        <fullName evidence="2">Uncharacterized protein</fullName>
    </submittedName>
</protein>
<feature type="signal peptide" evidence="1">
    <location>
        <begin position="1"/>
        <end position="22"/>
    </location>
</feature>
<evidence type="ECO:0000256" key="1">
    <source>
        <dbReference type="SAM" id="SignalP"/>
    </source>
</evidence>
<evidence type="ECO:0000313" key="3">
    <source>
        <dbReference type="Proteomes" id="UP000887013"/>
    </source>
</evidence>
<accession>A0A8X6R3I6</accession>
<name>A0A8X6R3I6_NEPPI</name>
<comment type="caution">
    <text evidence="2">The sequence shown here is derived from an EMBL/GenBank/DDBJ whole genome shotgun (WGS) entry which is preliminary data.</text>
</comment>
<sequence>MKYIIFLVALIIFNANFENVDAKGHGKRSAPPPYGPDLWFQHIFKPKNEFPPNDYHVIEERDIDDFPKGFPDTMKFVDDKEN</sequence>